<dbReference type="InterPro" id="IPR001584">
    <property type="entry name" value="Integrase_cat-core"/>
</dbReference>
<evidence type="ECO:0000313" key="7">
    <source>
        <dbReference type="EMBL" id="AAF79879.1"/>
    </source>
</evidence>
<dbReference type="PROSITE" id="PS50994">
    <property type="entry name" value="INTEGRASE"/>
    <property type="match status" value="1"/>
</dbReference>
<dbReference type="Pfam" id="PF13976">
    <property type="entry name" value="gag_pre-integrs"/>
    <property type="match status" value="1"/>
</dbReference>
<keyword evidence="3" id="KW-0064">Aspartyl protease</keyword>
<dbReference type="InterPro" id="IPR057670">
    <property type="entry name" value="SH3_retrovirus"/>
</dbReference>
<feature type="region of interest" description="Disordered" evidence="5">
    <location>
        <begin position="870"/>
        <end position="895"/>
    </location>
</feature>
<dbReference type="PANTHER" id="PTHR42648:SF31">
    <property type="entry name" value="RNA-DIRECTED DNA POLYMERASE"/>
    <property type="match status" value="1"/>
</dbReference>
<dbReference type="InterPro" id="IPR054722">
    <property type="entry name" value="PolX-like_BBD"/>
</dbReference>
<dbReference type="InterPro" id="IPR029472">
    <property type="entry name" value="Copia-like_N"/>
</dbReference>
<reference key="1">
    <citation type="journal article" date="2000" name="Nature">
        <title>Sequence and analysis of chromosome 1 of the plant Arabidopsis thaliana.</title>
        <authorList>
            <person name="Theologis A."/>
            <person name="Ecker J.R."/>
            <person name="Palm C.J."/>
            <person name="Federspiel N.A."/>
            <person name="Kaul S."/>
            <person name="White O."/>
            <person name="Alonso J."/>
            <person name="Altafi H."/>
            <person name="Araujo R."/>
            <person name="Bowman C.L."/>
            <person name="Brooks S.Y."/>
            <person name="Buehler E."/>
            <person name="Chan A."/>
            <person name="Chao Q."/>
            <person name="Chen H."/>
            <person name="Cheuk R.F."/>
            <person name="Chin C.W."/>
            <person name="Chung M.K."/>
            <person name="Conn L."/>
            <person name="Conway A.B."/>
            <person name="Conway A.R."/>
            <person name="Creasy T.H."/>
            <person name="Dewar K."/>
            <person name="Dunn P."/>
            <person name="Etgu P."/>
            <person name="Feldblyum T.V."/>
            <person name="Feng J."/>
            <person name="Fong B."/>
            <person name="Fujii C.Y."/>
            <person name="Gill J.E."/>
            <person name="Goldsmith A.D."/>
            <person name="Haas B."/>
            <person name="Hansen N.F."/>
            <person name="Hughes B."/>
            <person name="Huizar L."/>
            <person name="Hunter J.L."/>
            <person name="Jenkins J."/>
            <person name="Johnson-Hopson C."/>
            <person name="Khan S."/>
            <person name="Khaykin E."/>
            <person name="Kim C.J."/>
            <person name="Koo H.L."/>
            <person name="Kremenetskaia I."/>
            <person name="Kurtz D.B."/>
            <person name="Kwan A."/>
            <person name="Lam B."/>
            <person name="Langin-Hooper S."/>
            <person name="Lee A."/>
            <person name="Lee J.M."/>
            <person name="Lenz C.A."/>
            <person name="Li J.H."/>
            <person name="Li Y."/>
            <person name="Lin X."/>
            <person name="Liu S.X."/>
            <person name="Liu Z.A."/>
            <person name="Luros J.S."/>
            <person name="Maiti R."/>
            <person name="Marziali A."/>
            <person name="Militscher J."/>
            <person name="Miranda M."/>
            <person name="Nguyen M."/>
            <person name="Nierman W.C."/>
            <person name="Osborne B.I."/>
            <person name="Pai G."/>
            <person name="Peterson J."/>
            <person name="Pham P.K."/>
            <person name="Rizzo M."/>
            <person name="Rooney T."/>
            <person name="Rowley D."/>
            <person name="Sakano H."/>
            <person name="Salzberg S.L."/>
            <person name="Schwartz J.R."/>
            <person name="Shinn P."/>
            <person name="Southwick A.M."/>
            <person name="Sun H."/>
            <person name="Tallon L.J."/>
            <person name="Tambunga G."/>
            <person name="Toriumi M.J."/>
            <person name="Town C.D."/>
            <person name="Utterback T."/>
            <person name="Van Aken S."/>
            <person name="Vaysberg M."/>
            <person name="Vysotskaia V.S."/>
            <person name="Walker M."/>
            <person name="Wu D."/>
            <person name="Yu G."/>
            <person name="Fraser C.M."/>
            <person name="Venter J.C."/>
            <person name="Davis R.W."/>
        </authorList>
    </citation>
    <scope>NUCLEOTIDE SEQUENCE [LARGE SCALE GENOMIC DNA]</scope>
    <source>
        <strain>cv. Columbia</strain>
    </source>
</reference>
<dbReference type="GO" id="GO:0003676">
    <property type="term" value="F:nucleic acid binding"/>
    <property type="evidence" value="ECO:0007669"/>
    <property type="project" value="InterPro"/>
</dbReference>
<reference evidence="7" key="3">
    <citation type="submission" date="2000-09" db="EMBL/GenBank/DDBJ databases">
        <authorList>
            <person name="Cheuk R."/>
            <person name="Shinn P."/>
            <person name="Brooks S."/>
            <person name="Buehler E."/>
            <person name="Chao Q."/>
            <person name="Johnson-Hopson C."/>
            <person name="Khan S."/>
            <person name="Kim C."/>
            <person name="Altafi H."/>
            <person name="Bei B."/>
            <person name="Chin C."/>
            <person name="Chiou J."/>
            <person name="Choi E."/>
            <person name="Conn L."/>
            <person name="Conway A."/>
            <person name="Gonzalez A."/>
            <person name="Hansen N."/>
            <person name="Howing B."/>
            <person name="Koo T."/>
            <person name="Lam B."/>
            <person name="Lee J."/>
            <person name="Lenz C."/>
            <person name="Li J."/>
            <person name="Liu A."/>
            <person name="Liu J."/>
            <person name="Liu S."/>
            <person name="Mukharsky N."/>
            <person name="Nguyen M."/>
            <person name="Palm C."/>
            <person name="Pham P."/>
            <person name="Sakano H."/>
            <person name="Schwartz J."/>
            <person name="Southwick A."/>
            <person name="Thaveri A."/>
            <person name="Toriumi M."/>
            <person name="Vaysberg M."/>
            <person name="Yu G."/>
            <person name="Davis R."/>
            <person name="Federspiel N."/>
            <person name="Theologis A."/>
            <person name="Ecker J."/>
        </authorList>
    </citation>
    <scope>NUCLEOTIDE SEQUENCE</scope>
</reference>
<dbReference type="Pfam" id="PF25597">
    <property type="entry name" value="SH3_retrovirus"/>
    <property type="match status" value="1"/>
</dbReference>
<dbReference type="Gene3D" id="3.30.420.10">
    <property type="entry name" value="Ribonuclease H-like superfamily/Ribonuclease H"/>
    <property type="match status" value="1"/>
</dbReference>
<dbReference type="InterPro" id="IPR036397">
    <property type="entry name" value="RNaseH_sf"/>
</dbReference>
<proteinExistence type="predicted"/>
<dbReference type="GO" id="GO:0004190">
    <property type="term" value="F:aspartic-type endopeptidase activity"/>
    <property type="evidence" value="ECO:0007669"/>
    <property type="project" value="UniProtKB-KW"/>
</dbReference>
<evidence type="ECO:0000256" key="3">
    <source>
        <dbReference type="ARBA" id="ARBA00022750"/>
    </source>
</evidence>
<dbReference type="InterPro" id="IPR043502">
    <property type="entry name" value="DNA/RNA_pol_sf"/>
</dbReference>
<protein>
    <submittedName>
        <fullName evidence="7">T7N9.5</fullName>
    </submittedName>
</protein>
<evidence type="ECO:0000256" key="2">
    <source>
        <dbReference type="ARBA" id="ARBA00022723"/>
    </source>
</evidence>
<dbReference type="GO" id="GO:0015074">
    <property type="term" value="P:DNA integration"/>
    <property type="evidence" value="ECO:0007669"/>
    <property type="project" value="InterPro"/>
</dbReference>
<dbReference type="InterPro" id="IPR039537">
    <property type="entry name" value="Retrotran_Ty1/copia-like"/>
</dbReference>
<accession>Q9LFY6</accession>
<dbReference type="SUPFAM" id="SSF56672">
    <property type="entry name" value="DNA/RNA polymerases"/>
    <property type="match status" value="1"/>
</dbReference>
<dbReference type="InterPro" id="IPR013103">
    <property type="entry name" value="RVT_2"/>
</dbReference>
<dbReference type="Pfam" id="PF07727">
    <property type="entry name" value="RVT_2"/>
    <property type="match status" value="2"/>
</dbReference>
<dbReference type="InterPro" id="IPR025724">
    <property type="entry name" value="GAG-pre-integrase_dom"/>
</dbReference>
<keyword evidence="4" id="KW-0378">Hydrolase</keyword>
<evidence type="ECO:0000256" key="1">
    <source>
        <dbReference type="ARBA" id="ARBA00022670"/>
    </source>
</evidence>
<dbReference type="InterPro" id="IPR012337">
    <property type="entry name" value="RNaseH-like_sf"/>
</dbReference>
<dbReference type="Pfam" id="PF00665">
    <property type="entry name" value="rve"/>
    <property type="match status" value="1"/>
</dbReference>
<dbReference type="PANTHER" id="PTHR42648">
    <property type="entry name" value="TRANSPOSASE, PUTATIVE-RELATED"/>
    <property type="match status" value="1"/>
</dbReference>
<evidence type="ECO:0000259" key="6">
    <source>
        <dbReference type="PROSITE" id="PS50994"/>
    </source>
</evidence>
<sequence>MKTRGSTPDDEGSAVRSVREAAILEDQKLTTLKQQLAQRSDVYGGNGFKVSDSGENPLLLHSSDHPGLSIVAHILDGSNYNSWSIAMRISLDAKNKLGFVDGSLLRPSVDDSTFRIWSRCNSMVNNLPRRYQLEQAVMTLQQGKLDLSTYFTKKKTLWEQLANTKSRSVKKCDCDQVKELLEEAETSRVIQFLMGLSDDFNTIRSQIFNMKPRPGLNEIYNMLDQDESQRLVGFAAKSVPSPSPAAFQTQGVLNDQNTILLAQGNFKKPKCTHCNRIGHTVDKCYKVHGYPPGHPRAKENTYVGSTNLASTDQIETQAPPTMSATGHETMSNDHIQQLISYLSTKLQSPSITSCFDKAIASSSNPVPSISQITDKAIASSSNPVPSISQITGTFFSLYDSTYYEMLTSSIPIETELSLRAWVIDSGASHHVTHERNLYHTYKALDRTFVRLPNGHTVKIEGTGFIQLTDALSLHNVLFIPEFKFNLLSVSVLTKTLQSKVSFTSDECMIQALTKELMLGKGSQVGNLYILNLDKSLVDVSSFPGKSVCSSVKNESEMWHKRLGHPSFAKIDTLSDVLMLPKQKINKDSSHCHVCHLSKQKHLPFKSVNHIREKAFELVHIDTWGPFSVPTVDSYRYFLTIVDDFSRATWIYLLKQKSDVLTVFPSFLKMVETQYHTKVCSVRSDNAHELKFNELFAKEGIKADHPCPETPEQNFVVERKHQHLLNVARALMFQSGIPLEYWGDCVLTAVFLINRLLSPVINNETPYERLTKGKPDYSSLKAFGCLCYCSTSPKSRTKFDPRAKACIFLGYPMGYKGYKLLDIETYSVSISRHVIFYEDIFPFASSNITDAAKDFFPHIYLPAPNNDEHLPLVQSSSDAPHNHDESSSMIFVPSEPKSTRQRKLPSHLQDFHCYNNTPTTTKTSPYPLTNYISYSYLSEPFGAFINIITATKLPQKYSEARLDKVWNDAMGKEISAFVRTGTWSICDLPAGKVAVGCKWIITIKFLADGSIERHKARLVAKGYTQQEGIDFFNTFSPVAKMVTVKVLLSLAPKMKWYLHQLDISNALLNGDLEEEIYMKLPPGYSEIQGQEVSPNAKCHGDHTLFVKAQDGFFLVVLVYVDDILIASTTEAASAELTSQLSSFFQLRDLGEPKFFLGIEIARNADGISLCQRKYVLDLLASSDFSDCKPSSIPMEPNQKLSKDTGTLLEDGKQYRRILGKLQYLCLTRPDINFAVSKLAQYSSAPTDIHLQALHKILRYLKGTIGQGLFYGADTNFDLRGFSDSDWQTCPDTRRCVTGFAIFVGNSLVSWRSKKQDVVSMSSAEAEYRAMSVATKELIWLGYILTAFKIPFTHPAYLYCDNEAALHIANNSVFHERTKHIENDCHKVRECIEAGILKTIFVRTDNQLADTLTKPLYPKPFRENNSKLGLLNIYEAQA</sequence>
<evidence type="ECO:0000256" key="4">
    <source>
        <dbReference type="ARBA" id="ARBA00022801"/>
    </source>
</evidence>
<organism evidence="7">
    <name type="scientific">Arabidopsis thaliana</name>
    <name type="common">Mouse-ear cress</name>
    <dbReference type="NCBI Taxonomy" id="3702"/>
    <lineage>
        <taxon>Eukaryota</taxon>
        <taxon>Viridiplantae</taxon>
        <taxon>Streptophyta</taxon>
        <taxon>Embryophyta</taxon>
        <taxon>Tracheophyta</taxon>
        <taxon>Spermatophyta</taxon>
        <taxon>Magnoliopsida</taxon>
        <taxon>eudicotyledons</taxon>
        <taxon>Gunneridae</taxon>
        <taxon>Pentapetalae</taxon>
        <taxon>rosids</taxon>
        <taxon>malvids</taxon>
        <taxon>Brassicales</taxon>
        <taxon>Brassicaceae</taxon>
        <taxon>Camelineae</taxon>
        <taxon>Arabidopsis</taxon>
    </lineage>
</organism>
<feature type="domain" description="Integrase catalytic" evidence="6">
    <location>
        <begin position="599"/>
        <end position="773"/>
    </location>
</feature>
<evidence type="ECO:0000256" key="5">
    <source>
        <dbReference type="SAM" id="MobiDB-lite"/>
    </source>
</evidence>
<dbReference type="ExpressionAtlas" id="Q9LFY6">
    <property type="expression patterns" value="baseline and differential"/>
</dbReference>
<dbReference type="Pfam" id="PF22936">
    <property type="entry name" value="Pol_BBD"/>
    <property type="match status" value="1"/>
</dbReference>
<dbReference type="GO" id="GO:0006508">
    <property type="term" value="P:proteolysis"/>
    <property type="evidence" value="ECO:0007669"/>
    <property type="project" value="UniProtKB-KW"/>
</dbReference>
<dbReference type="GO" id="GO:0046872">
    <property type="term" value="F:metal ion binding"/>
    <property type="evidence" value="ECO:0007669"/>
    <property type="project" value="UniProtKB-KW"/>
</dbReference>
<dbReference type="EMBL" id="AC000348">
    <property type="protein sequence ID" value="AAF79879.1"/>
    <property type="molecule type" value="Genomic_DNA"/>
</dbReference>
<dbReference type="CDD" id="cd09272">
    <property type="entry name" value="RNase_HI_RT_Ty1"/>
    <property type="match status" value="1"/>
</dbReference>
<keyword evidence="2" id="KW-0479">Metal-binding</keyword>
<keyword evidence="1" id="KW-0645">Protease</keyword>
<dbReference type="SUPFAM" id="SSF53098">
    <property type="entry name" value="Ribonuclease H-like"/>
    <property type="match status" value="1"/>
</dbReference>
<name>Q9LFY6_ARATH</name>
<dbReference type="Pfam" id="PF14244">
    <property type="entry name" value="Retrotran_gag_3"/>
    <property type="match status" value="1"/>
</dbReference>
<reference evidence="7" key="2">
    <citation type="submission" date="2000-05" db="EMBL/GenBank/DDBJ databases">
        <title>Genomic sequence for Arabidopsis thaliana BAC T7N9 from chromosome I.</title>
        <authorList>
            <person name="Khan S."/>
            <person name="Brooks S."/>
            <person name="Buehler E."/>
            <person name="Chao Q."/>
            <person name="Johnson-Hopson C."/>
            <person name="Kim C."/>
            <person name="Shinn P."/>
            <person name="Altafi H."/>
            <person name="Bei Q."/>
            <person name="Chin C."/>
            <person name="Chiou J."/>
            <person name="Choi E."/>
            <person name="Conn L."/>
            <person name="Conway A."/>
            <person name="Gonzales A."/>
            <person name="Hansen N."/>
            <person name="Howng B."/>
            <person name="Koo T."/>
            <person name="Lam B."/>
            <person name="Lee J."/>
            <person name="Lenz C."/>
            <person name="Li J."/>
            <person name="Liu A."/>
            <person name="Liu K."/>
            <person name="Liu S."/>
            <person name="Mukharsky N."/>
            <person name="Nguyen M."/>
            <person name="Palm C."/>
            <person name="Pham P."/>
            <person name="Sakano H."/>
            <person name="Schwartz J."/>
            <person name="Southwick A."/>
            <person name="Thaveri A."/>
            <person name="Toriumi M."/>
            <person name="Vaysberg M."/>
            <person name="Yu G."/>
            <person name="Federspiel N.A."/>
            <person name="Theologis A."/>
            <person name="Ecker J.R."/>
        </authorList>
    </citation>
    <scope>NUCLEOTIDE SEQUENCE</scope>
</reference>